<dbReference type="STRING" id="266264.Rmet_2210"/>
<evidence type="ECO:0000313" key="2">
    <source>
        <dbReference type="EMBL" id="ABF09089.1"/>
    </source>
</evidence>
<organism evidence="2 3">
    <name type="scientific">Cupriavidus metallidurans (strain ATCC 43123 / DSM 2839 / NBRC 102507 / CH34)</name>
    <name type="common">Ralstonia metallidurans</name>
    <dbReference type="NCBI Taxonomy" id="266264"/>
    <lineage>
        <taxon>Bacteria</taxon>
        <taxon>Pseudomonadati</taxon>
        <taxon>Pseudomonadota</taxon>
        <taxon>Betaproteobacteria</taxon>
        <taxon>Burkholderiales</taxon>
        <taxon>Burkholderiaceae</taxon>
        <taxon>Cupriavidus</taxon>
    </lineage>
</organism>
<dbReference type="KEGG" id="rme:Rmet_2210"/>
<evidence type="ECO:0000256" key="1">
    <source>
        <dbReference type="SAM" id="MobiDB-lite"/>
    </source>
</evidence>
<dbReference type="Proteomes" id="UP000002429">
    <property type="component" value="Chromosome"/>
</dbReference>
<reference evidence="3" key="1">
    <citation type="journal article" date="2010" name="PLoS ONE">
        <title>The complete genome sequence of Cupriavidus metallidurans strain CH34, a master survivalist in harsh and anthropogenic environments.</title>
        <authorList>
            <person name="Janssen P.J."/>
            <person name="Van Houdt R."/>
            <person name="Moors H."/>
            <person name="Monsieurs P."/>
            <person name="Morin N."/>
            <person name="Michaux A."/>
            <person name="Benotmane M.A."/>
            <person name="Leys N."/>
            <person name="Vallaeys T."/>
            <person name="Lapidus A."/>
            <person name="Monchy S."/>
            <person name="Medigue C."/>
            <person name="Taghavi S."/>
            <person name="McCorkle S."/>
            <person name="Dunn J."/>
            <person name="van der Lelie D."/>
            <person name="Mergeay M."/>
        </authorList>
    </citation>
    <scope>NUCLEOTIDE SEQUENCE [LARGE SCALE GENOMIC DNA]</scope>
    <source>
        <strain evidence="3">ATCC 43123 / DSM 2839 / NBRC 102507 / CH34</strain>
    </source>
</reference>
<sequence>MLRSRPDDNTLECAAHLYFNIAWRLREMICVKVVKALLRELGQGRVTVNGAFGAVNPPGRCDICRLGARPRASSGMSKPQRRKVWACRSGKNHQP</sequence>
<protein>
    <submittedName>
        <fullName evidence="2">Uncharacterized protein</fullName>
    </submittedName>
</protein>
<feature type="compositionally biased region" description="Basic residues" evidence="1">
    <location>
        <begin position="79"/>
        <end position="95"/>
    </location>
</feature>
<dbReference type="AlphaFoldDB" id="Q1LL87"/>
<proteinExistence type="predicted"/>
<dbReference type="HOGENOM" id="CLU_2370738_0_0_4"/>
<accession>Q1LL87</accession>
<keyword evidence="3" id="KW-1185">Reference proteome</keyword>
<gene>
    <name evidence="2" type="ordered locus">Rmet_2210</name>
</gene>
<feature type="region of interest" description="Disordered" evidence="1">
    <location>
        <begin position="70"/>
        <end position="95"/>
    </location>
</feature>
<name>Q1LL87_CUPMC</name>
<dbReference type="EMBL" id="CP000352">
    <property type="protein sequence ID" value="ABF09089.1"/>
    <property type="molecule type" value="Genomic_DNA"/>
</dbReference>
<evidence type="ECO:0000313" key="3">
    <source>
        <dbReference type="Proteomes" id="UP000002429"/>
    </source>
</evidence>